<keyword evidence="1" id="KW-0812">Transmembrane</keyword>
<dbReference type="AlphaFoldDB" id="A0A6C0DXC8"/>
<evidence type="ECO:0000256" key="1">
    <source>
        <dbReference type="SAM" id="Phobius"/>
    </source>
</evidence>
<protein>
    <submittedName>
        <fullName evidence="2">Uncharacterized protein</fullName>
    </submittedName>
</protein>
<reference evidence="2" key="1">
    <citation type="journal article" date="2020" name="Nature">
        <title>Giant virus diversity and host interactions through global metagenomics.</title>
        <authorList>
            <person name="Schulz F."/>
            <person name="Roux S."/>
            <person name="Paez-Espino D."/>
            <person name="Jungbluth S."/>
            <person name="Walsh D.A."/>
            <person name="Denef V.J."/>
            <person name="McMahon K.D."/>
            <person name="Konstantinidis K.T."/>
            <person name="Eloe-Fadrosh E.A."/>
            <person name="Kyrpides N.C."/>
            <person name="Woyke T."/>
        </authorList>
    </citation>
    <scope>NUCLEOTIDE SEQUENCE</scope>
    <source>
        <strain evidence="2">GVMAG-M-3300023179-103</strain>
    </source>
</reference>
<keyword evidence="1" id="KW-0472">Membrane</keyword>
<sequence length="183" mass="19831">MEVNIQIIIAFVVGLVLLVLIVPLVFGSKNDNFSVDGNNEQNLLYTSYSMENNKDIPIYDSTTGSIMSSSQFMDTAGIIAPKWTPPAWSPDAMGPALRPDGELNVSAYDEDPRLLYNKCSLSCCGPQYPTGFNGEIDSSICDKNGKNKYLSSNYGCRNETDGGSGCLCMTKKQAKGLSGGWQN</sequence>
<accession>A0A6C0DXC8</accession>
<name>A0A6C0DXC8_9ZZZZ</name>
<dbReference type="EMBL" id="MN739695">
    <property type="protein sequence ID" value="QHT21517.1"/>
    <property type="molecule type" value="Genomic_DNA"/>
</dbReference>
<keyword evidence="1" id="KW-1133">Transmembrane helix</keyword>
<feature type="transmembrane region" description="Helical" evidence="1">
    <location>
        <begin position="7"/>
        <end position="26"/>
    </location>
</feature>
<evidence type="ECO:0000313" key="2">
    <source>
        <dbReference type="EMBL" id="QHT21517.1"/>
    </source>
</evidence>
<organism evidence="2">
    <name type="scientific">viral metagenome</name>
    <dbReference type="NCBI Taxonomy" id="1070528"/>
    <lineage>
        <taxon>unclassified sequences</taxon>
        <taxon>metagenomes</taxon>
        <taxon>organismal metagenomes</taxon>
    </lineage>
</organism>
<proteinExistence type="predicted"/>